<gene>
    <name evidence="1" type="ORF">OA57_06300</name>
</gene>
<dbReference type="GO" id="GO:0051603">
    <property type="term" value="P:proteolysis involved in protein catabolic process"/>
    <property type="evidence" value="ECO:0007669"/>
    <property type="project" value="InterPro"/>
</dbReference>
<keyword evidence="2" id="KW-1185">Reference proteome</keyword>
<dbReference type="InterPro" id="IPR016545">
    <property type="entry name" value="UCP009120_prtse"/>
</dbReference>
<dbReference type="OrthoDB" id="9786336at2"/>
<dbReference type="Gene3D" id="3.60.20.10">
    <property type="entry name" value="Glutamine Phosphoribosylpyrophosphate, subunit 1, domain 1"/>
    <property type="match status" value="1"/>
</dbReference>
<evidence type="ECO:0000313" key="1">
    <source>
        <dbReference type="EMBL" id="KGQ70451.1"/>
    </source>
</evidence>
<evidence type="ECO:0000313" key="2">
    <source>
        <dbReference type="Proteomes" id="UP000030380"/>
    </source>
</evidence>
<dbReference type="STRING" id="505317.OA57_06300"/>
<dbReference type="RefSeq" id="WP_034615014.1">
    <property type="nucleotide sequence ID" value="NZ_JSUM01000010.1"/>
</dbReference>
<dbReference type="SUPFAM" id="SSF56235">
    <property type="entry name" value="N-terminal nucleophile aminohydrolases (Ntn hydrolases)"/>
    <property type="match status" value="1"/>
</dbReference>
<organism evidence="1 2">
    <name type="scientific">Chelonobacter oris</name>
    <dbReference type="NCBI Taxonomy" id="505317"/>
    <lineage>
        <taxon>Bacteria</taxon>
        <taxon>Pseudomonadati</taxon>
        <taxon>Pseudomonadota</taxon>
        <taxon>Gammaproteobacteria</taxon>
        <taxon>Pasteurellales</taxon>
        <taxon>Pasteurellaceae</taxon>
        <taxon>Chelonobacter</taxon>
    </lineage>
</organism>
<dbReference type="Pfam" id="PF00227">
    <property type="entry name" value="Proteasome"/>
    <property type="match status" value="1"/>
</dbReference>
<dbReference type="Proteomes" id="UP000030380">
    <property type="component" value="Unassembled WGS sequence"/>
</dbReference>
<protein>
    <submittedName>
        <fullName evidence="1">Peptidase</fullName>
    </submittedName>
</protein>
<dbReference type="GO" id="GO:0005839">
    <property type="term" value="C:proteasome core complex"/>
    <property type="evidence" value="ECO:0007669"/>
    <property type="project" value="InterPro"/>
</dbReference>
<dbReference type="EMBL" id="JSUM01000010">
    <property type="protein sequence ID" value="KGQ70451.1"/>
    <property type="molecule type" value="Genomic_DNA"/>
</dbReference>
<sequence>MTYCAAICLQEGIVFTSDTRTNAGVDHISTFKKMFSYGIEGERFICIMTAGNLATSQAVINRLEYDIQHDAERNLYNLGSLYDIAHYLGEYASSIARQSQITAMQQNQPGFGSTFLVGGQIQQQPPEVYMIYNEGNCIHTTADTPFLQIGESKYGKPILDRAIKHDSSLDDAIRASLVSFDSTIRSNLSVGFPIDLLVYQTDSLAMPKGIRLDEHNQYLQTIRSTWSNGLIDILHRFDLPPADYRA</sequence>
<dbReference type="PIRSF" id="PIRSF009120">
    <property type="entry name" value="UCP009120_prtse"/>
    <property type="match status" value="1"/>
</dbReference>
<dbReference type="AlphaFoldDB" id="A0A0A3AM80"/>
<dbReference type="InterPro" id="IPR001353">
    <property type="entry name" value="Proteasome_sua/b"/>
</dbReference>
<comment type="caution">
    <text evidence="1">The sequence shown here is derived from an EMBL/GenBank/DDBJ whole genome shotgun (WGS) entry which is preliminary data.</text>
</comment>
<dbReference type="InterPro" id="IPR029055">
    <property type="entry name" value="Ntn_hydrolases_N"/>
</dbReference>
<proteinExistence type="predicted"/>
<reference evidence="1 2" key="1">
    <citation type="submission" date="2014-11" db="EMBL/GenBank/DDBJ databases">
        <title>Draft genome sequence of Chelonobacter oris 1662T, associated with respiratory disease in Hermann's Tortoises.</title>
        <authorList>
            <person name="Kudirkiene E."/>
            <person name="Hansen M.J."/>
            <person name="Bojesen A.M."/>
        </authorList>
    </citation>
    <scope>NUCLEOTIDE SEQUENCE [LARGE SCALE GENOMIC DNA]</scope>
    <source>
        <strain evidence="1 2">1662</strain>
    </source>
</reference>
<accession>A0A0A3AM80</accession>
<name>A0A0A3AM80_9PAST</name>